<sequence length="1090" mass="120937">MPKYTGKTYSKSRKQECKSSSIFDEVKNDVESKTTTGSTLDVPKKSSWTRISKAVEYTKEQSPKKKSASKGGKKNAIVEKDPFAFSDDDDVPSRSSSGVSCLKSGSQTTDPAGKSTDDEAYSSSQETIESSQKSRARCKRKAAPESPFKSFLKNNDKSLSPSKAKNPKRLSVLPTNVDFDDGDSPEESSPDIPPIVRSSSWPQRKNKDVEGAIKVKRTDKPLFTVVKNVKKVSECLESGEDQEFFDDVEYLLYGLESSKVSTRCLSALDIMSRCTNGSFRVNLRAHGTISKIFNLLKDAGEYKNLSLCTSAIMYILTQDRQFIDFDKFILEMLIKFISVENSNDVDGSEDIEYNKYIHRIKSILNERNRLIPGTYFELHDISTFSLARESLLSITTERVGPWFKEEVRSLGALDHIIDTISESVNWVIEEKGSIPEGDQNMQAKIIRIDKCLKLLENVTYQNTSNQTYLLHYQKGLLARSLSRSLIKIHLIKPTYCTTRKASLPGHSAGSLLNAFKLFLNLSNDSEEGSNLIGQQEGFLSTLLFSVLQLPQYYEASQRFDLHVLGLGLLINLVEHSKQNIALLLQLQTEPSHESQENCSNDSSAGQLGSIEALMQLFVVREKSSRDTDQMTSALSAEDEEDDQALVLTKDGRGWVCGADIDSTVVEDKNEPSSSKKKVSDETLEDEIGKALVIAGKHMEDSMVASYVALLLGCIVQDNKANEALVRSLLPNQDFSLLVDVLRKFLGFMRLTFFDDVEYLLYGLESSKVSTRCLSALDIMSRCTNGSFRVNLRAHGTISKIFNLLKDAGEYKNLSLCTSAIMYILTQDRQFIDFDKFILEMLIKFISVENSNDVDGSEDFEYNKYIHRIKSLIKIHLIKPTYCTTRKASLPGHSAGNLCILGELPQYYEASQRFDLHVLGLGLLINLVEHSKQNIALLLQLQTEPSHESQENCGNDSSAGQLGSIEALMQLFVVREKSSRDTDQMTSALSAEDEEDDQALVLTKDGRGWVCGADIDSTVVEDKNEPSSSKKKVSDETLEDEIGKVYGGGGGVASISEYAGKCGNLRVRYGGGGGRGCVRGVGCKGLSSLQC</sequence>
<dbReference type="PROSITE" id="PS51271">
    <property type="entry name" value="WAPL"/>
    <property type="match status" value="2"/>
</dbReference>
<dbReference type="EMBL" id="DS469725">
    <property type="protein sequence ID" value="EDO34596.1"/>
    <property type="molecule type" value="Genomic_DNA"/>
</dbReference>
<evidence type="ECO:0000256" key="2">
    <source>
        <dbReference type="SAM" id="MobiDB-lite"/>
    </source>
</evidence>
<dbReference type="InterPro" id="IPR011989">
    <property type="entry name" value="ARM-like"/>
</dbReference>
<proteinExistence type="inferred from homology"/>
<dbReference type="HOGENOM" id="CLU_284745_0_0_1"/>
<dbReference type="Gene3D" id="1.25.10.10">
    <property type="entry name" value="Leucine-rich Repeat Variant"/>
    <property type="match status" value="2"/>
</dbReference>
<keyword evidence="5" id="KW-1185">Reference proteome</keyword>
<evidence type="ECO:0000313" key="5">
    <source>
        <dbReference type="Proteomes" id="UP000001593"/>
    </source>
</evidence>
<gene>
    <name evidence="4" type="ORF">NEMVEDRAFT_v1g246479</name>
</gene>
<feature type="domain" description="WAPL" evidence="3">
    <location>
        <begin position="216"/>
        <end position="751"/>
    </location>
</feature>
<feature type="compositionally biased region" description="Low complexity" evidence="2">
    <location>
        <begin position="93"/>
        <end position="106"/>
    </location>
</feature>
<dbReference type="STRING" id="45351.A7SNY8"/>
<dbReference type="InterPro" id="IPR012502">
    <property type="entry name" value="WAPL_dom"/>
</dbReference>
<dbReference type="InterPro" id="IPR016024">
    <property type="entry name" value="ARM-type_fold"/>
</dbReference>
<dbReference type="InterPro" id="IPR039874">
    <property type="entry name" value="WAPL"/>
</dbReference>
<protein>
    <recommendedName>
        <fullName evidence="3">WAPL domain-containing protein</fullName>
    </recommendedName>
</protein>
<dbReference type="AlphaFoldDB" id="A7SNY8"/>
<dbReference type="PANTHER" id="PTHR22100">
    <property type="entry name" value="WINGS APART-LIKE PROTEIN HOMOLOG"/>
    <property type="match status" value="1"/>
</dbReference>
<evidence type="ECO:0000256" key="1">
    <source>
        <dbReference type="ARBA" id="ARBA00006854"/>
    </source>
</evidence>
<comment type="similarity">
    <text evidence="1">Belongs to the WAPL family.</text>
</comment>
<evidence type="ECO:0000313" key="4">
    <source>
        <dbReference type="EMBL" id="EDO34596.1"/>
    </source>
</evidence>
<organism evidence="4 5">
    <name type="scientific">Nematostella vectensis</name>
    <name type="common">Starlet sea anemone</name>
    <dbReference type="NCBI Taxonomy" id="45351"/>
    <lineage>
        <taxon>Eukaryota</taxon>
        <taxon>Metazoa</taxon>
        <taxon>Cnidaria</taxon>
        <taxon>Anthozoa</taxon>
        <taxon>Hexacorallia</taxon>
        <taxon>Actiniaria</taxon>
        <taxon>Edwardsiidae</taxon>
        <taxon>Nematostella</taxon>
    </lineage>
</organism>
<name>A7SNY8_NEMVE</name>
<feature type="region of interest" description="Disordered" evidence="2">
    <location>
        <begin position="25"/>
        <end position="206"/>
    </location>
</feature>
<reference evidence="4 5" key="1">
    <citation type="journal article" date="2007" name="Science">
        <title>Sea anemone genome reveals ancestral eumetazoan gene repertoire and genomic organization.</title>
        <authorList>
            <person name="Putnam N.H."/>
            <person name="Srivastava M."/>
            <person name="Hellsten U."/>
            <person name="Dirks B."/>
            <person name="Chapman J."/>
            <person name="Salamov A."/>
            <person name="Terry A."/>
            <person name="Shapiro H."/>
            <person name="Lindquist E."/>
            <person name="Kapitonov V.V."/>
            <person name="Jurka J."/>
            <person name="Genikhovich G."/>
            <person name="Grigoriev I.V."/>
            <person name="Lucas S.M."/>
            <person name="Steele R.E."/>
            <person name="Finnerty J.R."/>
            <person name="Technau U."/>
            <person name="Martindale M.Q."/>
            <person name="Rokhsar D.S."/>
        </authorList>
    </citation>
    <scope>NUCLEOTIDE SEQUENCE [LARGE SCALE GENOMIC DNA]</scope>
    <source>
        <strain evidence="5">CH2 X CH6</strain>
    </source>
</reference>
<feature type="compositionally biased region" description="Polar residues" evidence="2">
    <location>
        <begin position="121"/>
        <end position="133"/>
    </location>
</feature>
<feature type="compositionally biased region" description="Acidic residues" evidence="2">
    <location>
        <begin position="178"/>
        <end position="189"/>
    </location>
</feature>
<dbReference type="InterPro" id="IPR022771">
    <property type="entry name" value="WAPL_C"/>
</dbReference>
<feature type="domain" description="WAPL" evidence="3">
    <location>
        <begin position="752"/>
        <end position="848"/>
    </location>
</feature>
<dbReference type="SUPFAM" id="SSF48371">
    <property type="entry name" value="ARM repeat"/>
    <property type="match status" value="1"/>
</dbReference>
<dbReference type="eggNOG" id="KOG2152">
    <property type="taxonomic scope" value="Eukaryota"/>
</dbReference>
<dbReference type="InParanoid" id="A7SNY8"/>
<feature type="region of interest" description="Disordered" evidence="2">
    <location>
        <begin position="1"/>
        <end position="20"/>
    </location>
</feature>
<dbReference type="Proteomes" id="UP000001593">
    <property type="component" value="Unassembled WGS sequence"/>
</dbReference>
<dbReference type="Pfam" id="PF07814">
    <property type="entry name" value="WAPL"/>
    <property type="match status" value="2"/>
</dbReference>
<dbReference type="PANTHER" id="PTHR22100:SF13">
    <property type="entry name" value="WINGS APART-LIKE PROTEIN HOMOLOG"/>
    <property type="match status" value="1"/>
</dbReference>
<dbReference type="PhylomeDB" id="A7SNY8"/>
<evidence type="ECO:0000259" key="3">
    <source>
        <dbReference type="PROSITE" id="PS51271"/>
    </source>
</evidence>
<accession>A7SNY8</accession>
<feature type="compositionally biased region" description="Basic residues" evidence="2">
    <location>
        <begin position="64"/>
        <end position="73"/>
    </location>
</feature>